<protein>
    <submittedName>
        <fullName evidence="2">Uncharacterized protein LOC107016353</fullName>
    </submittedName>
</protein>
<keyword evidence="1" id="KW-1185">Reference proteome</keyword>
<dbReference type="GeneID" id="107016353"/>
<dbReference type="Proteomes" id="UP000694930">
    <property type="component" value="Chromosome 4"/>
</dbReference>
<organism evidence="1 2">
    <name type="scientific">Solanum pennellii</name>
    <name type="common">Tomato</name>
    <name type="synonym">Lycopersicon pennellii</name>
    <dbReference type="NCBI Taxonomy" id="28526"/>
    <lineage>
        <taxon>Eukaryota</taxon>
        <taxon>Viridiplantae</taxon>
        <taxon>Streptophyta</taxon>
        <taxon>Embryophyta</taxon>
        <taxon>Tracheophyta</taxon>
        <taxon>Spermatophyta</taxon>
        <taxon>Magnoliopsida</taxon>
        <taxon>eudicotyledons</taxon>
        <taxon>Gunneridae</taxon>
        <taxon>Pentapetalae</taxon>
        <taxon>asterids</taxon>
        <taxon>lamiids</taxon>
        <taxon>Solanales</taxon>
        <taxon>Solanaceae</taxon>
        <taxon>Solanoideae</taxon>
        <taxon>Solaneae</taxon>
        <taxon>Solanum</taxon>
        <taxon>Solanum subgen. Lycopersicon</taxon>
    </lineage>
</organism>
<evidence type="ECO:0000313" key="1">
    <source>
        <dbReference type="Proteomes" id="UP000694930"/>
    </source>
</evidence>
<dbReference type="Gene3D" id="1.20.5.4130">
    <property type="match status" value="1"/>
</dbReference>
<reference evidence="2" key="2">
    <citation type="submission" date="2025-08" db="UniProtKB">
        <authorList>
            <consortium name="RefSeq"/>
        </authorList>
    </citation>
    <scope>IDENTIFICATION</scope>
</reference>
<name>A0ABM1GKJ8_SOLPN</name>
<proteinExistence type="predicted"/>
<dbReference type="RefSeq" id="XP_015072330.1">
    <property type="nucleotide sequence ID" value="XM_015216844.2"/>
</dbReference>
<accession>A0ABM1GKJ8</accession>
<gene>
    <name evidence="2" type="primary">LOC107016353</name>
</gene>
<sequence length="202" mass="22424">MAATYAALTSVLGTIDKLLRSNLLVGVEEVHKQQLESLDEMFGTLQVSLIGKCDGEEPIISKDLQGIIKDVAVDAEDEVESLMKQLIVGLNDDDDKCCRAKFDKVSQHVIQVTHSVNEELIINNINCQEKADENSDVSPRLDDSIRENVMEGYNEERENMVERLTKSSGANKLQVVSVVGMAGIGIWTWSKSMDTIKQKEAR</sequence>
<evidence type="ECO:0000313" key="2">
    <source>
        <dbReference type="RefSeq" id="XP_015072330.1"/>
    </source>
</evidence>
<reference evidence="1" key="1">
    <citation type="journal article" date="2014" name="Nat. Genet.">
        <title>The genome of the stress-tolerant wild tomato species Solanum pennellii.</title>
        <authorList>
            <person name="Bolger A."/>
            <person name="Scossa F."/>
            <person name="Bolger M.E."/>
            <person name="Lanz C."/>
            <person name="Maumus F."/>
            <person name="Tohge T."/>
            <person name="Quesneville H."/>
            <person name="Alseekh S."/>
            <person name="Sorensen I."/>
            <person name="Lichtenstein G."/>
            <person name="Fich E.A."/>
            <person name="Conte M."/>
            <person name="Keller H."/>
            <person name="Schneeberger K."/>
            <person name="Schwacke R."/>
            <person name="Ofner I."/>
            <person name="Vrebalov J."/>
            <person name="Xu Y."/>
            <person name="Osorio S."/>
            <person name="Aflitos S.A."/>
            <person name="Schijlen E."/>
            <person name="Jimenez-Gomez J.M."/>
            <person name="Ryngajllo M."/>
            <person name="Kimura S."/>
            <person name="Kumar R."/>
            <person name="Koenig D."/>
            <person name="Headland L.R."/>
            <person name="Maloof J.N."/>
            <person name="Sinha N."/>
            <person name="van Ham R.C."/>
            <person name="Lankhorst R.K."/>
            <person name="Mao L."/>
            <person name="Vogel A."/>
            <person name="Arsova B."/>
            <person name="Panstruga R."/>
            <person name="Fei Z."/>
            <person name="Rose J.K."/>
            <person name="Zamir D."/>
            <person name="Carrari F."/>
            <person name="Giovannoni J.J."/>
            <person name="Weigel D."/>
            <person name="Usadel B."/>
            <person name="Fernie A.R."/>
        </authorList>
    </citation>
    <scope>NUCLEOTIDE SEQUENCE [LARGE SCALE GENOMIC DNA]</scope>
    <source>
        <strain evidence="1">cv. LA0716</strain>
    </source>
</reference>